<dbReference type="Gene3D" id="3.40.50.300">
    <property type="entry name" value="P-loop containing nucleotide triphosphate hydrolases"/>
    <property type="match status" value="1"/>
</dbReference>
<evidence type="ECO:0000313" key="6">
    <source>
        <dbReference type="EMBL" id="MDF9408743.1"/>
    </source>
</evidence>
<evidence type="ECO:0000256" key="1">
    <source>
        <dbReference type="ARBA" id="ARBA00022448"/>
    </source>
</evidence>
<dbReference type="NCBIfam" id="NF040729">
    <property type="entry name" value="ABC_ATP_SaoA"/>
    <property type="match status" value="1"/>
</dbReference>
<proteinExistence type="predicted"/>
<dbReference type="EC" id="7.6.2.9" evidence="4"/>
<evidence type="ECO:0000256" key="3">
    <source>
        <dbReference type="ARBA" id="ARBA00022840"/>
    </source>
</evidence>
<dbReference type="InterPro" id="IPR003439">
    <property type="entry name" value="ABC_transporter-like_ATP-bd"/>
</dbReference>
<dbReference type="GO" id="GO:0016887">
    <property type="term" value="F:ATP hydrolysis activity"/>
    <property type="evidence" value="ECO:0007669"/>
    <property type="project" value="InterPro"/>
</dbReference>
<gene>
    <name evidence="6" type="ORF">L7E55_10315</name>
</gene>
<dbReference type="PANTHER" id="PTHR42788:SF13">
    <property type="entry name" value="ALIPHATIC SULFONATES IMPORT ATP-BINDING PROTEIN SSUB"/>
    <property type="match status" value="1"/>
</dbReference>
<dbReference type="PANTHER" id="PTHR42788">
    <property type="entry name" value="TAURINE IMPORT ATP-BINDING PROTEIN-RELATED"/>
    <property type="match status" value="1"/>
</dbReference>
<evidence type="ECO:0000256" key="2">
    <source>
        <dbReference type="ARBA" id="ARBA00022741"/>
    </source>
</evidence>
<sequence>MELKIENVSKVFINDHNDHTVLKDVSFSVSEGQFVTLLGPSGCGKTTLLTIIAGFQVASGGMILLNGRQVAKPGPDRGFVFQNYALFPWMTVKDNILYPMKMSKVPVKEREQRLQELLAIAQLEGKEKLYPHQLSGGMKQRVAFIRALAGRPEVLLMDEPLGAVDFQMRQILQEELESLWLKDKTTVVMVTHDADEAIYLSDRVIVMSAREGKILEDMRVELPRPRDRKDKEYVRSKERLMDILKVAINKESDSAEMERKLCLA</sequence>
<dbReference type="InterPro" id="IPR050166">
    <property type="entry name" value="ABC_transporter_ATP-bind"/>
</dbReference>
<keyword evidence="3 6" id="KW-0067">ATP-binding</keyword>
<reference evidence="6" key="1">
    <citation type="submission" date="2022-02" db="EMBL/GenBank/DDBJ databases">
        <authorList>
            <person name="Leng L."/>
        </authorList>
    </citation>
    <scope>NUCLEOTIDE SEQUENCE</scope>
    <source>
        <strain evidence="6">JI</strain>
    </source>
</reference>
<name>A0A9X4JWA0_9FIRM</name>
<dbReference type="SUPFAM" id="SSF52540">
    <property type="entry name" value="P-loop containing nucleoside triphosphate hydrolases"/>
    <property type="match status" value="1"/>
</dbReference>
<dbReference type="PROSITE" id="PS00211">
    <property type="entry name" value="ABC_TRANSPORTER_1"/>
    <property type="match status" value="1"/>
</dbReference>
<comment type="caution">
    <text evidence="6">The sequence shown here is derived from an EMBL/GenBank/DDBJ whole genome shotgun (WGS) entry which is preliminary data.</text>
</comment>
<keyword evidence="1" id="KW-0813">Transport</keyword>
<accession>A0A9X4JWA0</accession>
<organism evidence="6 7">
    <name type="scientific">Pelotomaculum isophthalicicum JI</name>
    <dbReference type="NCBI Taxonomy" id="947010"/>
    <lineage>
        <taxon>Bacteria</taxon>
        <taxon>Bacillati</taxon>
        <taxon>Bacillota</taxon>
        <taxon>Clostridia</taxon>
        <taxon>Eubacteriales</taxon>
        <taxon>Desulfotomaculaceae</taxon>
        <taxon>Pelotomaculum</taxon>
    </lineage>
</organism>
<dbReference type="FunFam" id="3.40.50.300:FF:000425">
    <property type="entry name" value="Probable ABC transporter, ATP-binding subunit"/>
    <property type="match status" value="1"/>
</dbReference>
<keyword evidence="2" id="KW-0547">Nucleotide-binding</keyword>
<dbReference type="EMBL" id="JAKOAV010000018">
    <property type="protein sequence ID" value="MDF9408743.1"/>
    <property type="molecule type" value="Genomic_DNA"/>
</dbReference>
<dbReference type="InterPro" id="IPR003593">
    <property type="entry name" value="AAA+_ATPase"/>
</dbReference>
<evidence type="ECO:0000313" key="7">
    <source>
        <dbReference type="Proteomes" id="UP001154312"/>
    </source>
</evidence>
<evidence type="ECO:0000259" key="5">
    <source>
        <dbReference type="PROSITE" id="PS50893"/>
    </source>
</evidence>
<dbReference type="InterPro" id="IPR027417">
    <property type="entry name" value="P-loop_NTPase"/>
</dbReference>
<dbReference type="RefSeq" id="WP_277444119.1">
    <property type="nucleotide sequence ID" value="NZ_JAKOAV010000018.1"/>
</dbReference>
<evidence type="ECO:0000256" key="4">
    <source>
        <dbReference type="ARBA" id="ARBA00066388"/>
    </source>
</evidence>
<dbReference type="Pfam" id="PF00005">
    <property type="entry name" value="ABC_tran"/>
    <property type="match status" value="1"/>
</dbReference>
<protein>
    <recommendedName>
        <fullName evidence="4">ABC-type quaternary amine transporter</fullName>
        <ecNumber evidence="4">7.6.2.9</ecNumber>
    </recommendedName>
</protein>
<dbReference type="SMART" id="SM00382">
    <property type="entry name" value="AAA"/>
    <property type="match status" value="1"/>
</dbReference>
<dbReference type="InterPro" id="IPR017871">
    <property type="entry name" value="ABC_transporter-like_CS"/>
</dbReference>
<keyword evidence="7" id="KW-1185">Reference proteome</keyword>
<dbReference type="CDD" id="cd03293">
    <property type="entry name" value="ABC_NrtD_SsuB_transporters"/>
    <property type="match status" value="1"/>
</dbReference>
<dbReference type="GO" id="GO:0005524">
    <property type="term" value="F:ATP binding"/>
    <property type="evidence" value="ECO:0007669"/>
    <property type="project" value="UniProtKB-KW"/>
</dbReference>
<dbReference type="Proteomes" id="UP001154312">
    <property type="component" value="Unassembled WGS sequence"/>
</dbReference>
<dbReference type="PROSITE" id="PS50893">
    <property type="entry name" value="ABC_TRANSPORTER_2"/>
    <property type="match status" value="1"/>
</dbReference>
<dbReference type="GO" id="GO:0015418">
    <property type="term" value="F:ABC-type quaternary ammonium compound transporting activity"/>
    <property type="evidence" value="ECO:0007669"/>
    <property type="project" value="UniProtKB-EC"/>
</dbReference>
<feature type="domain" description="ABC transporter" evidence="5">
    <location>
        <begin position="3"/>
        <end position="234"/>
    </location>
</feature>
<dbReference type="AlphaFoldDB" id="A0A9X4JWA0"/>